<dbReference type="Gene3D" id="1.25.40.570">
    <property type="match status" value="1"/>
</dbReference>
<keyword evidence="6" id="KW-0539">Nucleus</keyword>
<feature type="compositionally biased region" description="Low complexity" evidence="7">
    <location>
        <begin position="250"/>
        <end position="260"/>
    </location>
</feature>
<comment type="caution">
    <text evidence="9">The sequence shown here is derived from an EMBL/GenBank/DDBJ whole genome shotgun (WGS) entry which is preliminary data.</text>
</comment>
<dbReference type="InterPro" id="IPR045135">
    <property type="entry name" value="Rpn7_N"/>
</dbReference>
<feature type="region of interest" description="Disordered" evidence="7">
    <location>
        <begin position="1"/>
        <end position="27"/>
    </location>
</feature>
<evidence type="ECO:0000313" key="10">
    <source>
        <dbReference type="Proteomes" id="UP001211907"/>
    </source>
</evidence>
<keyword evidence="10" id="KW-1185">Reference proteome</keyword>
<dbReference type="InterPro" id="IPR000717">
    <property type="entry name" value="PCI_dom"/>
</dbReference>
<proteinExistence type="inferred from homology"/>
<dbReference type="PANTHER" id="PTHR14145:SF2">
    <property type="entry name" value="COP9 SIGNALOSOME COMPLEX SUBUNIT 1"/>
    <property type="match status" value="1"/>
</dbReference>
<dbReference type="Proteomes" id="UP001211907">
    <property type="component" value="Unassembled WGS sequence"/>
</dbReference>
<evidence type="ECO:0000256" key="2">
    <source>
        <dbReference type="ARBA" id="ARBA00004496"/>
    </source>
</evidence>
<dbReference type="PANTHER" id="PTHR14145">
    <property type="entry name" value="26S PROTESOME SUBUNIT 6"/>
    <property type="match status" value="1"/>
</dbReference>
<keyword evidence="5" id="KW-0736">Signalosome</keyword>
<dbReference type="InterPro" id="IPR019585">
    <property type="entry name" value="Rpn7/CSN1"/>
</dbReference>
<dbReference type="AlphaFoldDB" id="A0AAD5T7W4"/>
<evidence type="ECO:0000256" key="7">
    <source>
        <dbReference type="SAM" id="MobiDB-lite"/>
    </source>
</evidence>
<feature type="domain" description="PCI" evidence="8">
    <location>
        <begin position="294"/>
        <end position="473"/>
    </location>
</feature>
<dbReference type="SMART" id="SM00088">
    <property type="entry name" value="PINT"/>
    <property type="match status" value="1"/>
</dbReference>
<reference evidence="9" key="1">
    <citation type="submission" date="2020-05" db="EMBL/GenBank/DDBJ databases">
        <title>Phylogenomic resolution of chytrid fungi.</title>
        <authorList>
            <person name="Stajich J.E."/>
            <person name="Amses K."/>
            <person name="Simmons R."/>
            <person name="Seto K."/>
            <person name="Myers J."/>
            <person name="Bonds A."/>
            <person name="Quandt C.A."/>
            <person name="Barry K."/>
            <person name="Liu P."/>
            <person name="Grigoriev I."/>
            <person name="Longcore J.E."/>
            <person name="James T.Y."/>
        </authorList>
    </citation>
    <scope>NUCLEOTIDE SEQUENCE</scope>
    <source>
        <strain evidence="9">JEL0513</strain>
    </source>
</reference>
<keyword evidence="4" id="KW-0963">Cytoplasm</keyword>
<comment type="similarity">
    <text evidence="3">Belongs to the CSN1 family.</text>
</comment>
<evidence type="ECO:0000313" key="9">
    <source>
        <dbReference type="EMBL" id="KAJ3135574.1"/>
    </source>
</evidence>
<organism evidence="9 10">
    <name type="scientific">Physocladia obscura</name>
    <dbReference type="NCBI Taxonomy" id="109957"/>
    <lineage>
        <taxon>Eukaryota</taxon>
        <taxon>Fungi</taxon>
        <taxon>Fungi incertae sedis</taxon>
        <taxon>Chytridiomycota</taxon>
        <taxon>Chytridiomycota incertae sedis</taxon>
        <taxon>Chytridiomycetes</taxon>
        <taxon>Chytridiales</taxon>
        <taxon>Chytriomycetaceae</taxon>
        <taxon>Physocladia</taxon>
    </lineage>
</organism>
<dbReference type="Pfam" id="PF10602">
    <property type="entry name" value="RPN7"/>
    <property type="match status" value="1"/>
</dbReference>
<dbReference type="GO" id="GO:0005737">
    <property type="term" value="C:cytoplasm"/>
    <property type="evidence" value="ECO:0007669"/>
    <property type="project" value="UniProtKB-SubCell"/>
</dbReference>
<sequence>MEGEGFGYGAEREKEVGNGNGNGSSAKENKVTLVNGEQLSELVDSGVFDIAAYANSYAQTTSSVRATRLEFIAQLIGQTVAAGSVAGTGKASWTATLGGVRREALLAALGDVKATTYDVARGRRIAAQLGQGADEGDGREGDGDALGEWVAAAARAAHSTRDRLDAELKAYKANLIKESIRLAHLELAAHCAKCGDLASALKTYSRSRDFCSTPRHVQDMCLLVVHVSLLLLNYPSVLSYVVKAESTPDAAGASAPTATANQNQPAVSANQSQGPDRQLFQAKLKLYAALVHLDAAHYSQALAALLAITVSPDVFSLWNEVVSAADVAHLIVVLGLATLSRADLHSKILLSPQVRAFIDLTPDPALLHSTILAAFYSAQYSTALTALASLKQILLLDLYLNPHVDALMKLIRRRAVVLYIEPFDVVDLPRMATAFVCHVDAIEKEVVGLIQEGAILARVDSHNKILRVNKSTSDENHARSTLFSKTLQMGREYTEQSNFLLLRASMTRQDMYIQPPPSNDGLGGNLHHDALAGAFAEFQQQQQQQQQHLRDKRGGFFERFGLS</sequence>
<dbReference type="InterPro" id="IPR036390">
    <property type="entry name" value="WH_DNA-bd_sf"/>
</dbReference>
<evidence type="ECO:0000256" key="6">
    <source>
        <dbReference type="ARBA" id="ARBA00023242"/>
    </source>
</evidence>
<feature type="compositionally biased region" description="Polar residues" evidence="7">
    <location>
        <begin position="261"/>
        <end position="273"/>
    </location>
</feature>
<dbReference type="EMBL" id="JADGJH010000160">
    <property type="protein sequence ID" value="KAJ3135574.1"/>
    <property type="molecule type" value="Genomic_DNA"/>
</dbReference>
<dbReference type="SUPFAM" id="SSF46785">
    <property type="entry name" value="Winged helix' DNA-binding domain"/>
    <property type="match status" value="1"/>
</dbReference>
<evidence type="ECO:0000259" key="8">
    <source>
        <dbReference type="PROSITE" id="PS50250"/>
    </source>
</evidence>
<evidence type="ECO:0000256" key="5">
    <source>
        <dbReference type="ARBA" id="ARBA00022790"/>
    </source>
</evidence>
<dbReference type="GO" id="GO:0008180">
    <property type="term" value="C:COP9 signalosome"/>
    <property type="evidence" value="ECO:0007669"/>
    <property type="project" value="UniProtKB-KW"/>
</dbReference>
<dbReference type="PROSITE" id="PS50250">
    <property type="entry name" value="PCI"/>
    <property type="match status" value="1"/>
</dbReference>
<comment type="subcellular location">
    <subcellularLocation>
        <location evidence="2">Cytoplasm</location>
    </subcellularLocation>
    <subcellularLocation>
        <location evidence="1">Nucleus</location>
    </subcellularLocation>
</comment>
<gene>
    <name evidence="9" type="primary">GPS1</name>
    <name evidence="9" type="ORF">HK100_002582</name>
</gene>
<evidence type="ECO:0000256" key="3">
    <source>
        <dbReference type="ARBA" id="ARBA00008793"/>
    </source>
</evidence>
<evidence type="ECO:0000256" key="4">
    <source>
        <dbReference type="ARBA" id="ARBA00022490"/>
    </source>
</evidence>
<name>A0AAD5T7W4_9FUNG</name>
<feature type="region of interest" description="Disordered" evidence="7">
    <location>
        <begin position="250"/>
        <end position="273"/>
    </location>
</feature>
<evidence type="ECO:0000256" key="1">
    <source>
        <dbReference type="ARBA" id="ARBA00004123"/>
    </source>
</evidence>
<accession>A0AAD5T7W4</accession>
<dbReference type="Pfam" id="PF01399">
    <property type="entry name" value="PCI"/>
    <property type="match status" value="1"/>
</dbReference>
<protein>
    <submittedName>
        <fullName evidence="9">Cop9 signalosome complex subunit</fullName>
    </submittedName>
</protein>